<dbReference type="STRING" id="1379270.GEMMAAP_11860"/>
<evidence type="ECO:0000313" key="1">
    <source>
        <dbReference type="EMBL" id="AMW05309.1"/>
    </source>
</evidence>
<reference evidence="1 2" key="2">
    <citation type="journal article" date="2016" name="Environ. Microbiol. Rep.">
        <title>Metagenomic evidence for the presence of phototrophic Gemmatimonadetes bacteria in diverse environments.</title>
        <authorList>
            <person name="Zeng Y."/>
            <person name="Baumbach J."/>
            <person name="Barbosa E.G."/>
            <person name="Azevedo V."/>
            <person name="Zhang C."/>
            <person name="Koblizek M."/>
        </authorList>
    </citation>
    <scope>NUCLEOTIDE SEQUENCE [LARGE SCALE GENOMIC DNA]</scope>
    <source>
        <strain evidence="1 2">AP64</strain>
    </source>
</reference>
<dbReference type="Proteomes" id="UP000076404">
    <property type="component" value="Chromosome"/>
</dbReference>
<dbReference type="AlphaFoldDB" id="A0A143BJU9"/>
<sequence length="79" mass="8206">MSHADIRVFVNERGVSVPAGSTALAAVRALFPEDADGIEAGRLRLTDSRGLPTAADTPVSGGAIFRVVTARERLEDASA</sequence>
<dbReference type="OrthoDB" id="9806236at2"/>
<accession>A0A143BJU9</accession>
<dbReference type="KEGG" id="gph:GEMMAAP_11860"/>
<protein>
    <recommendedName>
        <fullName evidence="3">Thiamine biosynthesis protein ThiS</fullName>
    </recommendedName>
</protein>
<dbReference type="EMBL" id="CP011454">
    <property type="protein sequence ID" value="AMW05309.1"/>
    <property type="molecule type" value="Genomic_DNA"/>
</dbReference>
<keyword evidence="2" id="KW-1185">Reference proteome</keyword>
<organism evidence="1 2">
    <name type="scientific">Gemmatimonas phototrophica</name>
    <dbReference type="NCBI Taxonomy" id="1379270"/>
    <lineage>
        <taxon>Bacteria</taxon>
        <taxon>Pseudomonadati</taxon>
        <taxon>Gemmatimonadota</taxon>
        <taxon>Gemmatimonadia</taxon>
        <taxon>Gemmatimonadales</taxon>
        <taxon>Gemmatimonadaceae</taxon>
        <taxon>Gemmatimonas</taxon>
    </lineage>
</organism>
<evidence type="ECO:0008006" key="3">
    <source>
        <dbReference type="Google" id="ProtNLM"/>
    </source>
</evidence>
<evidence type="ECO:0000313" key="2">
    <source>
        <dbReference type="Proteomes" id="UP000076404"/>
    </source>
</evidence>
<dbReference type="eggNOG" id="ENOG502ZNAK">
    <property type="taxonomic scope" value="Bacteria"/>
</dbReference>
<proteinExistence type="predicted"/>
<gene>
    <name evidence="1" type="ORF">GEMMAAP_11860</name>
</gene>
<reference evidence="1 2" key="1">
    <citation type="journal article" date="2014" name="Proc. Natl. Acad. Sci. U.S.A.">
        <title>Functional type 2 photosynthetic reaction centers found in the rare bacterial phylum Gemmatimonadetes.</title>
        <authorList>
            <person name="Zeng Y."/>
            <person name="Feng F."/>
            <person name="Medova H."/>
            <person name="Dean J."/>
            <person name="Koblizek M."/>
        </authorList>
    </citation>
    <scope>NUCLEOTIDE SEQUENCE [LARGE SCALE GENOMIC DNA]</scope>
    <source>
        <strain evidence="1 2">AP64</strain>
    </source>
</reference>
<name>A0A143BJU9_9BACT</name>
<dbReference type="RefSeq" id="WP_026849588.1">
    <property type="nucleotide sequence ID" value="NZ_CP011454.1"/>
</dbReference>